<sequence length="83" mass="9646">MLNSHLMTDENWNNFKKVFASEKADFVSYLENNFSDLTESNLRIIYLTKLGLTNIEIAHLLGITPDSVKKAKQRLRKDMIIMN</sequence>
<evidence type="ECO:0000313" key="1">
    <source>
        <dbReference type="EMBL" id="WIH97767.1"/>
    </source>
</evidence>
<dbReference type="Gene3D" id="1.10.10.10">
    <property type="entry name" value="Winged helix-like DNA-binding domain superfamily/Winged helix DNA-binding domain"/>
    <property type="match status" value="1"/>
</dbReference>
<evidence type="ECO:0000313" key="2">
    <source>
        <dbReference type="Proteomes" id="UP001223501"/>
    </source>
</evidence>
<dbReference type="InterPro" id="IPR016032">
    <property type="entry name" value="Sig_transdc_resp-reg_C-effctor"/>
</dbReference>
<reference evidence="1 2" key="1">
    <citation type="submission" date="2022-09" db="EMBL/GenBank/DDBJ databases">
        <title>Whole genome sequencing analysis of tet(X)-positive Empedobacter falsenii YWS9-3.</title>
        <authorList>
            <person name="Chen C."/>
            <person name="Lv Y.-L."/>
        </authorList>
    </citation>
    <scope>NUCLEOTIDE SEQUENCE [LARGE SCALE GENOMIC DNA]</scope>
    <source>
        <strain evidence="1 2">YWS9-3_T</strain>
    </source>
</reference>
<organism evidence="1 2">
    <name type="scientific">Empedobacter falsenii</name>
    <dbReference type="NCBI Taxonomy" id="343874"/>
    <lineage>
        <taxon>Bacteria</taxon>
        <taxon>Pseudomonadati</taxon>
        <taxon>Bacteroidota</taxon>
        <taxon>Flavobacteriia</taxon>
        <taxon>Flavobacteriales</taxon>
        <taxon>Weeksellaceae</taxon>
        <taxon>Empedobacter</taxon>
    </lineage>
</organism>
<gene>
    <name evidence="1" type="ORF">OBA43_02185</name>
</gene>
<dbReference type="SUPFAM" id="SSF46894">
    <property type="entry name" value="C-terminal effector domain of the bipartite response regulators"/>
    <property type="match status" value="1"/>
</dbReference>
<proteinExistence type="predicted"/>
<dbReference type="InterPro" id="IPR036388">
    <property type="entry name" value="WH-like_DNA-bd_sf"/>
</dbReference>
<keyword evidence="2" id="KW-1185">Reference proteome</keyword>
<protein>
    <recommendedName>
        <fullName evidence="3">RNA polymerase sigma factor 70 region 4 type 2 domain-containing protein</fullName>
    </recommendedName>
</protein>
<evidence type="ECO:0008006" key="3">
    <source>
        <dbReference type="Google" id="ProtNLM"/>
    </source>
</evidence>
<name>A0ABY8V9H0_9FLAO</name>
<dbReference type="EMBL" id="CP106831">
    <property type="protein sequence ID" value="WIH97767.1"/>
    <property type="molecule type" value="Genomic_DNA"/>
</dbReference>
<dbReference type="Proteomes" id="UP001223501">
    <property type="component" value="Chromosome"/>
</dbReference>
<dbReference type="RefSeq" id="WP_284583769.1">
    <property type="nucleotide sequence ID" value="NZ_CP106831.1"/>
</dbReference>
<accession>A0ABY8V9H0</accession>